<dbReference type="InterPro" id="IPR043148">
    <property type="entry name" value="TagF_C"/>
</dbReference>
<sequence>MKLGEQLSTARRVLTRLVRQRRNRLLMDKRMAEADLSLPSDVEVAVYYADASVNLYQVRQWFAPLATLAEHRRVAIITRSPGATLALLDESPVPIAYCRTVLDLERFVATNPLKVVLYVNQNAKNFQMFRYGRMWHTFVNHGESDKMYMTTNQYKAYDVALIAGQAARDRLSRVLWGYDLDERTIAIGRPQADHFAGELPYTPDDRTVVLYAPTWEGDRPAAAYGSIASHGEQLVAALLATGRHRVLYRPHPRSGVVDAAYGQAHRRIVAAIERANAADPSAQHVYDNGPTLGWQIAAADVAICDISAMIYDRLATGRPLLVTRPQSPDALVDTGGYLSACEWLAADDAAEVVPEVDRVLTDAAAHAALQHWATHYFGDTTPGAATARFHAAIDTLVERWHEAAREHAADPVVRGTEHDADDPLDDEALSDRVTV</sequence>
<gene>
    <name evidence="2" type="ORF">EV141_1266</name>
</gene>
<name>A0A4Q7LTC8_9MICO</name>
<keyword evidence="3" id="KW-1185">Reference proteome</keyword>
<dbReference type="Gene3D" id="3.40.50.12580">
    <property type="match status" value="1"/>
</dbReference>
<dbReference type="AlphaFoldDB" id="A0A4Q7LTC8"/>
<protein>
    <submittedName>
        <fullName evidence="2">CDP-glycerol:poly(Glycerophosphate) glycerophosphotransferase</fullName>
    </submittedName>
</protein>
<reference evidence="2 3" key="1">
    <citation type="journal article" date="2015" name="Stand. Genomic Sci.">
        <title>Genomic Encyclopedia of Bacterial and Archaeal Type Strains, Phase III: the genomes of soil and plant-associated and newly described type strains.</title>
        <authorList>
            <person name="Whitman W.B."/>
            <person name="Woyke T."/>
            <person name="Klenk H.P."/>
            <person name="Zhou Y."/>
            <person name="Lilburn T.G."/>
            <person name="Beck B.J."/>
            <person name="De Vos P."/>
            <person name="Vandamme P."/>
            <person name="Eisen J.A."/>
            <person name="Garrity G."/>
            <person name="Hugenholtz P."/>
            <person name="Kyrpides N.C."/>
        </authorList>
    </citation>
    <scope>NUCLEOTIDE SEQUENCE [LARGE SCALE GENOMIC DNA]</scope>
    <source>
        <strain evidence="2 3">CV2</strain>
    </source>
</reference>
<dbReference type="GO" id="GO:0047355">
    <property type="term" value="F:CDP-glycerol glycerophosphotransferase activity"/>
    <property type="evidence" value="ECO:0007669"/>
    <property type="project" value="InterPro"/>
</dbReference>
<organism evidence="2 3">
    <name type="scientific">Microcella putealis</name>
    <dbReference type="NCBI Taxonomy" id="337005"/>
    <lineage>
        <taxon>Bacteria</taxon>
        <taxon>Bacillati</taxon>
        <taxon>Actinomycetota</taxon>
        <taxon>Actinomycetes</taxon>
        <taxon>Micrococcales</taxon>
        <taxon>Microbacteriaceae</taxon>
        <taxon>Microcella</taxon>
    </lineage>
</organism>
<dbReference type="SUPFAM" id="SSF53756">
    <property type="entry name" value="UDP-Glycosyltransferase/glycogen phosphorylase"/>
    <property type="match status" value="1"/>
</dbReference>
<evidence type="ECO:0000313" key="2">
    <source>
        <dbReference type="EMBL" id="RZS57552.1"/>
    </source>
</evidence>
<dbReference type="Pfam" id="PF04464">
    <property type="entry name" value="Glyphos_transf"/>
    <property type="match status" value="1"/>
</dbReference>
<feature type="compositionally biased region" description="Acidic residues" evidence="1">
    <location>
        <begin position="419"/>
        <end position="428"/>
    </location>
</feature>
<evidence type="ECO:0000313" key="3">
    <source>
        <dbReference type="Proteomes" id="UP000293519"/>
    </source>
</evidence>
<dbReference type="GO" id="GO:0016020">
    <property type="term" value="C:membrane"/>
    <property type="evidence" value="ECO:0007669"/>
    <property type="project" value="InterPro"/>
</dbReference>
<dbReference type="EMBL" id="SGWW01000002">
    <property type="protein sequence ID" value="RZS57552.1"/>
    <property type="molecule type" value="Genomic_DNA"/>
</dbReference>
<proteinExistence type="predicted"/>
<feature type="region of interest" description="Disordered" evidence="1">
    <location>
        <begin position="407"/>
        <end position="435"/>
    </location>
</feature>
<accession>A0A4Q7LTC8</accession>
<comment type="caution">
    <text evidence="2">The sequence shown here is derived from an EMBL/GenBank/DDBJ whole genome shotgun (WGS) entry which is preliminary data.</text>
</comment>
<dbReference type="Proteomes" id="UP000293519">
    <property type="component" value="Unassembled WGS sequence"/>
</dbReference>
<keyword evidence="2" id="KW-0808">Transferase</keyword>
<dbReference type="InterPro" id="IPR007554">
    <property type="entry name" value="Glycerophosphate_synth"/>
</dbReference>
<evidence type="ECO:0000256" key="1">
    <source>
        <dbReference type="SAM" id="MobiDB-lite"/>
    </source>
</evidence>
<dbReference type="RefSeq" id="WP_375880247.1">
    <property type="nucleotide sequence ID" value="NZ_SGWW01000002.1"/>
</dbReference>